<dbReference type="EMBL" id="CP002930">
    <property type="protein sequence ID" value="AFY00054.1"/>
    <property type="molecule type" value="Genomic_DNA"/>
</dbReference>
<dbReference type="Proteomes" id="UP000010074">
    <property type="component" value="Chromosome"/>
</dbReference>
<proteinExistence type="predicted"/>
<protein>
    <submittedName>
        <fullName evidence="2">Uncharacterized protein</fullName>
    </submittedName>
</protein>
<organism evidence="2 3">
    <name type="scientific">Bdellovibrio bacteriovorus str. Tiberius</name>
    <dbReference type="NCBI Taxonomy" id="1069642"/>
    <lineage>
        <taxon>Bacteria</taxon>
        <taxon>Pseudomonadati</taxon>
        <taxon>Bdellovibrionota</taxon>
        <taxon>Bdellovibrionia</taxon>
        <taxon>Bdellovibrionales</taxon>
        <taxon>Pseudobdellovibrionaceae</taxon>
        <taxon>Bdellovibrio</taxon>
    </lineage>
</organism>
<dbReference type="KEGG" id="bbat:Bdt_0346"/>
<dbReference type="AlphaFoldDB" id="K7Z732"/>
<evidence type="ECO:0000313" key="2">
    <source>
        <dbReference type="EMBL" id="AFY00054.1"/>
    </source>
</evidence>
<keyword evidence="1" id="KW-0472">Membrane</keyword>
<accession>K7Z732</accession>
<evidence type="ECO:0000313" key="3">
    <source>
        <dbReference type="Proteomes" id="UP000010074"/>
    </source>
</evidence>
<dbReference type="STRING" id="1069642.Bdt_0346"/>
<name>K7Z732_BDEBC</name>
<dbReference type="RefSeq" id="WP_015089538.1">
    <property type="nucleotide sequence ID" value="NC_019567.1"/>
</dbReference>
<keyword evidence="1" id="KW-0812">Transmembrane</keyword>
<keyword evidence="1" id="KW-1133">Transmembrane helix</keyword>
<evidence type="ECO:0000256" key="1">
    <source>
        <dbReference type="SAM" id="Phobius"/>
    </source>
</evidence>
<dbReference type="PATRIC" id="fig|1069642.3.peg.340"/>
<dbReference type="OrthoDB" id="9866198at2"/>
<feature type="transmembrane region" description="Helical" evidence="1">
    <location>
        <begin position="6"/>
        <end position="28"/>
    </location>
</feature>
<reference evidence="2 3" key="1">
    <citation type="journal article" date="2012" name="BMC Genomics">
        <title>Genome analysis of a simultaneously predatory and prey-independent, novel Bdellovibrio bacteriovorus from the River Tiber, supports in silico predictions of both ancient and recent lateral gene transfer from diverse bacteria.</title>
        <authorList>
            <person name="Hobley L."/>
            <person name="Lerner T.R."/>
            <person name="Williams L.E."/>
            <person name="Lambert C."/>
            <person name="Till R."/>
            <person name="Milner D.S."/>
            <person name="Basford S.M."/>
            <person name="Capeness M.J."/>
            <person name="Fenton A.K."/>
            <person name="Atterbury R.J."/>
            <person name="Harris M.A."/>
            <person name="Sockett R.E."/>
        </authorList>
    </citation>
    <scope>NUCLEOTIDE SEQUENCE [LARGE SCALE GENOMIC DNA]</scope>
    <source>
        <strain evidence="2 3">Tiberius</strain>
    </source>
</reference>
<sequence length="56" mass="6188">MSPALALIPGSMAVITVMIVVLHVLVNADDLTEGQSLRKSVEKWLVKLSDMLRNKR</sequence>
<gene>
    <name evidence="2" type="ORF">Bdt_0346</name>
</gene>
<dbReference type="HOGENOM" id="CLU_211949_0_0_7"/>